<proteinExistence type="predicted"/>
<evidence type="ECO:0000256" key="1">
    <source>
        <dbReference type="SAM" id="MobiDB-lite"/>
    </source>
</evidence>
<name>A0A0F9J8I3_9ZZZZ</name>
<organism evidence="2">
    <name type="scientific">marine sediment metagenome</name>
    <dbReference type="NCBI Taxonomy" id="412755"/>
    <lineage>
        <taxon>unclassified sequences</taxon>
        <taxon>metagenomes</taxon>
        <taxon>ecological metagenomes</taxon>
    </lineage>
</organism>
<accession>A0A0F9J8I3</accession>
<gene>
    <name evidence="2" type="ORF">LCGC14_1487330</name>
</gene>
<dbReference type="EMBL" id="LAZR01010652">
    <property type="protein sequence ID" value="KKM65828.1"/>
    <property type="molecule type" value="Genomic_DNA"/>
</dbReference>
<sequence>MAKKRRRKKKKAVAKTNGVVTFISDYPYLNVVMKPSDFEESTSGRRKKIYGKYIKFFDGFYKTSDKAEIEFIKGLHLYRAQKIQIFKIGMPAPVIDKVKTIPGVLGSQGKEKAMENETPADGKISNSKVKIPAKK</sequence>
<reference evidence="2" key="1">
    <citation type="journal article" date="2015" name="Nature">
        <title>Complex archaea that bridge the gap between prokaryotes and eukaryotes.</title>
        <authorList>
            <person name="Spang A."/>
            <person name="Saw J.H."/>
            <person name="Jorgensen S.L."/>
            <person name="Zaremba-Niedzwiedzka K."/>
            <person name="Martijn J."/>
            <person name="Lind A.E."/>
            <person name="van Eijk R."/>
            <person name="Schleper C."/>
            <person name="Guy L."/>
            <person name="Ettema T.J."/>
        </authorList>
    </citation>
    <scope>NUCLEOTIDE SEQUENCE</scope>
</reference>
<protein>
    <submittedName>
        <fullName evidence="2">Uncharacterized protein</fullName>
    </submittedName>
</protein>
<feature type="region of interest" description="Disordered" evidence="1">
    <location>
        <begin position="108"/>
        <end position="135"/>
    </location>
</feature>
<dbReference type="AlphaFoldDB" id="A0A0F9J8I3"/>
<evidence type="ECO:0000313" key="2">
    <source>
        <dbReference type="EMBL" id="KKM65828.1"/>
    </source>
</evidence>
<comment type="caution">
    <text evidence="2">The sequence shown here is derived from an EMBL/GenBank/DDBJ whole genome shotgun (WGS) entry which is preliminary data.</text>
</comment>